<dbReference type="Pfam" id="PF13490">
    <property type="entry name" value="zf-HC2"/>
    <property type="match status" value="1"/>
</dbReference>
<evidence type="ECO:0000256" key="1">
    <source>
        <dbReference type="SAM" id="Phobius"/>
    </source>
</evidence>
<dbReference type="Proteomes" id="UP000245720">
    <property type="component" value="Unassembled WGS sequence"/>
</dbReference>
<keyword evidence="1" id="KW-0472">Membrane</keyword>
<feature type="transmembrane region" description="Helical" evidence="1">
    <location>
        <begin position="72"/>
        <end position="91"/>
    </location>
</feature>
<organism evidence="3 4">
    <name type="scientific">Ruminococcus flavefaciens</name>
    <dbReference type="NCBI Taxonomy" id="1265"/>
    <lineage>
        <taxon>Bacteria</taxon>
        <taxon>Bacillati</taxon>
        <taxon>Bacillota</taxon>
        <taxon>Clostridia</taxon>
        <taxon>Eubacteriales</taxon>
        <taxon>Oscillospiraceae</taxon>
        <taxon>Ruminococcus</taxon>
    </lineage>
</organism>
<reference evidence="3 4" key="1">
    <citation type="submission" date="2018-05" db="EMBL/GenBank/DDBJ databases">
        <title>The Hungate 1000. A catalogue of reference genomes from the rumen microbiome.</title>
        <authorList>
            <person name="Kelly W."/>
        </authorList>
    </citation>
    <scope>NUCLEOTIDE SEQUENCE [LARGE SCALE GENOMIC DNA]</scope>
    <source>
        <strain evidence="3 4">SAb67</strain>
    </source>
</reference>
<dbReference type="InterPro" id="IPR027383">
    <property type="entry name" value="Znf_put"/>
</dbReference>
<proteinExistence type="predicted"/>
<comment type="caution">
    <text evidence="3">The sequence shown here is derived from an EMBL/GenBank/DDBJ whole genome shotgun (WGS) entry which is preliminary data.</text>
</comment>
<protein>
    <submittedName>
        <fullName evidence="3">Putative zinc finger protein</fullName>
    </submittedName>
</protein>
<dbReference type="RefSeq" id="WP_109727580.1">
    <property type="nucleotide sequence ID" value="NZ_QGDI01000012.1"/>
</dbReference>
<evidence type="ECO:0000313" key="4">
    <source>
        <dbReference type="Proteomes" id="UP000245720"/>
    </source>
</evidence>
<keyword evidence="1" id="KW-1133">Transmembrane helix</keyword>
<keyword evidence="1" id="KW-0812">Transmembrane</keyword>
<name>A0A315XYP2_RUMFL</name>
<feature type="domain" description="Putative zinc-finger" evidence="2">
    <location>
        <begin position="3"/>
        <end position="36"/>
    </location>
</feature>
<dbReference type="OrthoDB" id="6194834at2"/>
<gene>
    <name evidence="3" type="ORF">IE37_02873</name>
</gene>
<dbReference type="EMBL" id="QGDI01000012">
    <property type="protein sequence ID" value="PWJ10831.1"/>
    <property type="molecule type" value="Genomic_DNA"/>
</dbReference>
<evidence type="ECO:0000259" key="2">
    <source>
        <dbReference type="Pfam" id="PF13490"/>
    </source>
</evidence>
<sequence length="260" mass="29344">MRCEIIRDLLPLYIDNALSDVSKEEVAKHLKGCQNCNRIYEDMNEGDIKVADYITEIEPMKKVKRKLRITKVLFTAFVSAFILLTIAYELLCANPLLVSSDKVSYSVSSYTTDSVYSYFDDVNNRRKELLVPKDADFKLDTFENTVYVDGEKLLDDSGAPVPATGTLYPGGYLRVSIYADNPLTAMKRDIDQRYSGDKVSATLGFRPCLPFRQDINELCEENGMVWSAPIANIGEGSTLTIHCRDKDIVLDLYKLSKEAE</sequence>
<dbReference type="AlphaFoldDB" id="A0A315XYP2"/>
<evidence type="ECO:0000313" key="3">
    <source>
        <dbReference type="EMBL" id="PWJ10831.1"/>
    </source>
</evidence>
<accession>A0A315XYP2</accession>